<accession>L0A4M4</accession>
<reference evidence="2" key="1">
    <citation type="submission" date="2012-03" db="EMBL/GenBank/DDBJ databases">
        <title>Complete sequence of chromosome of Deinococcus peraridilitoris DSM 19664.</title>
        <authorList>
            <person name="Lucas S."/>
            <person name="Copeland A."/>
            <person name="Lapidus A."/>
            <person name="Glavina del Rio T."/>
            <person name="Dalin E."/>
            <person name="Tice H."/>
            <person name="Bruce D."/>
            <person name="Goodwin L."/>
            <person name="Pitluck S."/>
            <person name="Peters L."/>
            <person name="Mikhailova N."/>
            <person name="Lu M."/>
            <person name="Kyrpides N."/>
            <person name="Mavromatis K."/>
            <person name="Ivanova N."/>
            <person name="Brettin T."/>
            <person name="Detter J.C."/>
            <person name="Han C."/>
            <person name="Larimer F."/>
            <person name="Land M."/>
            <person name="Hauser L."/>
            <person name="Markowitz V."/>
            <person name="Cheng J.-F."/>
            <person name="Hugenholtz P."/>
            <person name="Woyke T."/>
            <person name="Wu D."/>
            <person name="Pukall R."/>
            <person name="Steenblock K."/>
            <person name="Brambilla E."/>
            <person name="Klenk H.-P."/>
            <person name="Eisen J.A."/>
        </authorList>
    </citation>
    <scope>NUCLEOTIDE SEQUENCE [LARGE SCALE GENOMIC DNA]</scope>
    <source>
        <strain evidence="2">DSM 19664 / LMG 22246 / CIP 109416 / KR-200</strain>
    </source>
</reference>
<name>L0A4M4_DEIPD</name>
<dbReference type="KEGG" id="dpd:Deipe_2932"/>
<dbReference type="OrthoDB" id="68244at2"/>
<gene>
    <name evidence="1" type="ordered locus">Deipe_2932</name>
</gene>
<dbReference type="InterPro" id="IPR036828">
    <property type="entry name" value="TTHA1528-like_sf"/>
</dbReference>
<organism evidence="1 2">
    <name type="scientific">Deinococcus peraridilitoris (strain DSM 19664 / LMG 22246 / CIP 109416 / KR-200)</name>
    <dbReference type="NCBI Taxonomy" id="937777"/>
    <lineage>
        <taxon>Bacteria</taxon>
        <taxon>Thermotogati</taxon>
        <taxon>Deinococcota</taxon>
        <taxon>Deinococci</taxon>
        <taxon>Deinococcales</taxon>
        <taxon>Deinococcaceae</taxon>
        <taxon>Deinococcus</taxon>
    </lineage>
</organism>
<dbReference type="RefSeq" id="WP_015236691.1">
    <property type="nucleotide sequence ID" value="NC_019793.1"/>
</dbReference>
<sequence length="132" mass="14149">MLIAEPLGVVGAPNETLRILERTFADIDLTGGAITFVTESQGQRANARYGAVIEAAGKTYVIVEAFGGQFGPGGVEGLQALARWAQSSGIQTYRESILSTYDFNRVLREPDEGEIQQLIVSANPSDVNIYLG</sequence>
<dbReference type="InterPro" id="IPR024443">
    <property type="entry name" value="DUF3197"/>
</dbReference>
<dbReference type="AlphaFoldDB" id="L0A4M4"/>
<evidence type="ECO:0000313" key="1">
    <source>
        <dbReference type="EMBL" id="AFZ68389.1"/>
    </source>
</evidence>
<protein>
    <submittedName>
        <fullName evidence="1">Uncharacterized protein</fullName>
    </submittedName>
</protein>
<proteinExistence type="predicted"/>
<dbReference type="HOGENOM" id="CLU_1842751_0_0_0"/>
<evidence type="ECO:0000313" key="2">
    <source>
        <dbReference type="Proteomes" id="UP000010467"/>
    </source>
</evidence>
<dbReference type="Gene3D" id="3.40.1530.10">
    <property type="entry name" value="TTHA1528-like"/>
    <property type="match status" value="1"/>
</dbReference>
<dbReference type="EMBL" id="CP003382">
    <property type="protein sequence ID" value="AFZ68389.1"/>
    <property type="molecule type" value="Genomic_DNA"/>
</dbReference>
<dbReference type="eggNOG" id="ENOG5032X1D">
    <property type="taxonomic scope" value="Bacteria"/>
</dbReference>
<dbReference type="PATRIC" id="fig|937777.3.peg.2950"/>
<dbReference type="Proteomes" id="UP000010467">
    <property type="component" value="Chromosome"/>
</dbReference>
<dbReference type="SUPFAM" id="SSF143592">
    <property type="entry name" value="TTHA1528-like"/>
    <property type="match status" value="1"/>
</dbReference>
<dbReference type="STRING" id="937777.Deipe_2932"/>
<dbReference type="Pfam" id="PF11432">
    <property type="entry name" value="DUF3197"/>
    <property type="match status" value="1"/>
</dbReference>
<keyword evidence="2" id="KW-1185">Reference proteome</keyword>